<geneLocation type="plasmid" evidence="2">
    <name>pKP04CTXM</name>
</geneLocation>
<name>A0A1B1LQ84_KLEPN</name>
<feature type="region of interest" description="Disordered" evidence="1">
    <location>
        <begin position="30"/>
        <end position="57"/>
    </location>
</feature>
<evidence type="ECO:0000256" key="1">
    <source>
        <dbReference type="SAM" id="MobiDB-lite"/>
    </source>
</evidence>
<evidence type="ECO:0000313" key="2">
    <source>
        <dbReference type="EMBL" id="ANS55206.1"/>
    </source>
</evidence>
<organism evidence="2">
    <name type="scientific">Klebsiella pneumoniae</name>
    <dbReference type="NCBI Taxonomy" id="573"/>
    <lineage>
        <taxon>Bacteria</taxon>
        <taxon>Pseudomonadati</taxon>
        <taxon>Pseudomonadota</taxon>
        <taxon>Gammaproteobacteria</taxon>
        <taxon>Enterobacterales</taxon>
        <taxon>Enterobacteriaceae</taxon>
        <taxon>Klebsiella/Raoultella group</taxon>
        <taxon>Klebsiella</taxon>
        <taxon>Klebsiella pneumoniae complex</taxon>
    </lineage>
</organism>
<reference evidence="2" key="1">
    <citation type="submission" date="2015-12" db="EMBL/GenBank/DDBJ databases">
        <title>Klebsiella pneumoniae strain KP04 plasmid pKP04CTXM, complete sequence.</title>
        <authorList>
            <person name="Li R."/>
            <person name="Lin D."/>
            <person name="Chen C."/>
        </authorList>
    </citation>
    <scope>NUCLEOTIDE SEQUENCE</scope>
    <source>
        <plasmid evidence="2">pKP04CTXM</plasmid>
    </source>
</reference>
<keyword evidence="2" id="KW-0614">Plasmid</keyword>
<dbReference type="EMBL" id="KU318420">
    <property type="protein sequence ID" value="ANS55206.1"/>
    <property type="molecule type" value="Genomic_DNA"/>
</dbReference>
<sequence>MDSETVHGTVRSGVTRVPEAGPLFWKRQKHGDGLPVLRPGQTGSSLPEKGLNNATGAAGEGCNEKAAFITPGIQKAE</sequence>
<accession>A0A1B1LQ84</accession>
<protein>
    <submittedName>
        <fullName evidence="2">Uncharacterized protein</fullName>
    </submittedName>
</protein>
<proteinExistence type="predicted"/>
<dbReference type="AlphaFoldDB" id="A0A1B1LQ84"/>